<name>A0A7R9MCT2_9ACAR</name>
<organism evidence="2">
    <name type="scientific">Oppiella nova</name>
    <dbReference type="NCBI Taxonomy" id="334625"/>
    <lineage>
        <taxon>Eukaryota</taxon>
        <taxon>Metazoa</taxon>
        <taxon>Ecdysozoa</taxon>
        <taxon>Arthropoda</taxon>
        <taxon>Chelicerata</taxon>
        <taxon>Arachnida</taxon>
        <taxon>Acari</taxon>
        <taxon>Acariformes</taxon>
        <taxon>Sarcoptiformes</taxon>
        <taxon>Oribatida</taxon>
        <taxon>Brachypylina</taxon>
        <taxon>Oppioidea</taxon>
        <taxon>Oppiidae</taxon>
        <taxon>Oppiella</taxon>
    </lineage>
</organism>
<evidence type="ECO:0000256" key="1">
    <source>
        <dbReference type="SAM" id="MobiDB-lite"/>
    </source>
</evidence>
<keyword evidence="3" id="KW-1185">Reference proteome</keyword>
<proteinExistence type="predicted"/>
<accession>A0A7R9MCT2</accession>
<feature type="compositionally biased region" description="Polar residues" evidence="1">
    <location>
        <begin position="123"/>
        <end position="150"/>
    </location>
</feature>
<protein>
    <submittedName>
        <fullName evidence="2">Uncharacterized protein</fullName>
    </submittedName>
</protein>
<feature type="region of interest" description="Disordered" evidence="1">
    <location>
        <begin position="1"/>
        <end position="20"/>
    </location>
</feature>
<feature type="compositionally biased region" description="Polar residues" evidence="1">
    <location>
        <begin position="1"/>
        <end position="13"/>
    </location>
</feature>
<sequence>TSSSNPFSQNNSVPFAPTFRAPSPDFSGFNISRYGELAPSSKLSALRPVPLGKPIVPINKHPNTVYTDRVNIPLRYRLKGQSADGVMYGPLASGQSSIGDKYGSDTSYTDDREGEWMLAVERGSQSAESQSSHTVVNVSQQDFNRYNNNLKSRRNESQVYGKRTKPIPQTPVPSQPPPSQPTTQHNIAVAVDESPLQKELEVSPKTPPVGSAIGHIPALTKEQLKNRTDHTILNDVMRLIAQNAPAIAPTVSYRSLRHAPVVHDISVINSRAKRNTHYDSHSHHKDYHYDHYKGYRSPASDDSYRARLLFPFA</sequence>
<evidence type="ECO:0000313" key="3">
    <source>
        <dbReference type="Proteomes" id="UP000728032"/>
    </source>
</evidence>
<dbReference type="EMBL" id="CAJPVJ010011730">
    <property type="protein sequence ID" value="CAG2173971.1"/>
    <property type="molecule type" value="Genomic_DNA"/>
</dbReference>
<dbReference type="EMBL" id="OC926555">
    <property type="protein sequence ID" value="CAD7656784.1"/>
    <property type="molecule type" value="Genomic_DNA"/>
</dbReference>
<feature type="region of interest" description="Disordered" evidence="1">
    <location>
        <begin position="90"/>
        <end position="109"/>
    </location>
</feature>
<evidence type="ECO:0000313" key="2">
    <source>
        <dbReference type="EMBL" id="CAD7656784.1"/>
    </source>
</evidence>
<dbReference type="Proteomes" id="UP000728032">
    <property type="component" value="Unassembled WGS sequence"/>
</dbReference>
<feature type="region of interest" description="Disordered" evidence="1">
    <location>
        <begin position="121"/>
        <end position="183"/>
    </location>
</feature>
<feature type="non-terminal residue" evidence="2">
    <location>
        <position position="1"/>
    </location>
</feature>
<reference evidence="2" key="1">
    <citation type="submission" date="2020-11" db="EMBL/GenBank/DDBJ databases">
        <authorList>
            <person name="Tran Van P."/>
        </authorList>
    </citation>
    <scope>NUCLEOTIDE SEQUENCE</scope>
</reference>
<feature type="compositionally biased region" description="Pro residues" evidence="1">
    <location>
        <begin position="168"/>
        <end position="180"/>
    </location>
</feature>
<gene>
    <name evidence="2" type="ORF">ONB1V03_LOCUS13420</name>
</gene>
<dbReference type="OrthoDB" id="10546747at2759"/>
<dbReference type="AlphaFoldDB" id="A0A7R9MCT2"/>
<feature type="non-terminal residue" evidence="2">
    <location>
        <position position="313"/>
    </location>
</feature>